<protein>
    <recommendedName>
        <fullName evidence="4">Protein COFACTOR ASSEMBLY OF COMPLEX C SUBUNIT B CCB4, chloroplastic</fullName>
    </recommendedName>
</protein>
<dbReference type="OrthoDB" id="439612at2759"/>
<name>A0A8X8CJ20_POPTO</name>
<feature type="transmembrane region" description="Helical" evidence="1">
    <location>
        <begin position="135"/>
        <end position="154"/>
    </location>
</feature>
<dbReference type="InterPro" id="IPR044705">
    <property type="entry name" value="CCB4"/>
</dbReference>
<evidence type="ECO:0008006" key="4">
    <source>
        <dbReference type="Google" id="ProtNLM"/>
    </source>
</evidence>
<keyword evidence="1" id="KW-1133">Transmembrane helix</keyword>
<dbReference type="InterPro" id="IPR021325">
    <property type="entry name" value="CCB2/CCB4"/>
</dbReference>
<dbReference type="AlphaFoldDB" id="A0A8X8CJ20"/>
<dbReference type="GO" id="GO:0009507">
    <property type="term" value="C:chloroplast"/>
    <property type="evidence" value="ECO:0007669"/>
    <property type="project" value="TreeGrafter"/>
</dbReference>
<feature type="transmembrane region" description="Helical" evidence="1">
    <location>
        <begin position="47"/>
        <end position="72"/>
    </location>
</feature>
<dbReference type="EMBL" id="JAAWWB010000016">
    <property type="protein sequence ID" value="KAG6764751.1"/>
    <property type="molecule type" value="Genomic_DNA"/>
</dbReference>
<comment type="caution">
    <text evidence="2">The sequence shown here is derived from an EMBL/GenBank/DDBJ whole genome shotgun (WGS) entry which is preliminary data.</text>
</comment>
<evidence type="ECO:0000313" key="3">
    <source>
        <dbReference type="Proteomes" id="UP000886885"/>
    </source>
</evidence>
<dbReference type="Proteomes" id="UP000886885">
    <property type="component" value="Chromosome 8D"/>
</dbReference>
<evidence type="ECO:0000313" key="2">
    <source>
        <dbReference type="EMBL" id="KAG6764751.1"/>
    </source>
</evidence>
<keyword evidence="3" id="KW-1185">Reference proteome</keyword>
<keyword evidence="1" id="KW-0472">Membrane</keyword>
<dbReference type="Pfam" id="PF11152">
    <property type="entry name" value="CCB2_CCB4"/>
    <property type="match status" value="1"/>
</dbReference>
<proteinExistence type="predicted"/>
<dbReference type="PANTHER" id="PTHR34943:SF2">
    <property type="entry name" value="PROTEIN COFACTOR ASSEMBLY OF COMPLEX C SUBUNIT B CCB4, CHLOROPLASTIC"/>
    <property type="match status" value="1"/>
</dbReference>
<dbReference type="PANTHER" id="PTHR34943">
    <property type="match status" value="1"/>
</dbReference>
<sequence>MKAGNILGNACIPWKPTLPPHLPPPLSTFRCFSALPSSSSLVPNPPLLSFSCIEFDVVFSLSHFILFFVYCTKKKTKMKPKRDWAADWISNNDDTVRGFPIFVGGASLLAVLVNRAVTGIAPVADASSSQSRADLLTLGLAVTNILTGLVWLTIRPKSISVVNPQGVECRFIFSHLPDFVVSELLWAWESLSGVTCCRSLVVVYDCRCIVQIGVAAESVNNEALAVDAAKLMQGSLYQAAIKSASQSYLANLSLYPGRSELPFLPLNTQVI</sequence>
<accession>A0A8X8CJ20</accession>
<gene>
    <name evidence="2" type="ORF">POTOM_032237</name>
</gene>
<keyword evidence="1" id="KW-0812">Transmembrane</keyword>
<reference evidence="2" key="1">
    <citation type="journal article" date="2020" name="bioRxiv">
        <title>Hybrid origin of Populus tomentosa Carr. identified through genome sequencing and phylogenomic analysis.</title>
        <authorList>
            <person name="An X."/>
            <person name="Gao K."/>
            <person name="Chen Z."/>
            <person name="Li J."/>
            <person name="Yang X."/>
            <person name="Yang X."/>
            <person name="Zhou J."/>
            <person name="Guo T."/>
            <person name="Zhao T."/>
            <person name="Huang S."/>
            <person name="Miao D."/>
            <person name="Khan W.U."/>
            <person name="Rao P."/>
            <person name="Ye M."/>
            <person name="Lei B."/>
            <person name="Liao W."/>
            <person name="Wang J."/>
            <person name="Ji L."/>
            <person name="Li Y."/>
            <person name="Guo B."/>
            <person name="Mustafa N.S."/>
            <person name="Li S."/>
            <person name="Yun Q."/>
            <person name="Keller S.R."/>
            <person name="Mao J."/>
            <person name="Zhang R."/>
            <person name="Strauss S.H."/>
        </authorList>
    </citation>
    <scope>NUCLEOTIDE SEQUENCE</scope>
    <source>
        <strain evidence="2">GM15</strain>
        <tissue evidence="2">Leaf</tissue>
    </source>
</reference>
<dbReference type="GO" id="GO:0010190">
    <property type="term" value="P:cytochrome b6f complex assembly"/>
    <property type="evidence" value="ECO:0007669"/>
    <property type="project" value="TreeGrafter"/>
</dbReference>
<evidence type="ECO:0000256" key="1">
    <source>
        <dbReference type="SAM" id="Phobius"/>
    </source>
</evidence>
<organism evidence="2 3">
    <name type="scientific">Populus tomentosa</name>
    <name type="common">Chinese white poplar</name>
    <dbReference type="NCBI Taxonomy" id="118781"/>
    <lineage>
        <taxon>Eukaryota</taxon>
        <taxon>Viridiplantae</taxon>
        <taxon>Streptophyta</taxon>
        <taxon>Embryophyta</taxon>
        <taxon>Tracheophyta</taxon>
        <taxon>Spermatophyta</taxon>
        <taxon>Magnoliopsida</taxon>
        <taxon>eudicotyledons</taxon>
        <taxon>Gunneridae</taxon>
        <taxon>Pentapetalae</taxon>
        <taxon>rosids</taxon>
        <taxon>fabids</taxon>
        <taxon>Malpighiales</taxon>
        <taxon>Salicaceae</taxon>
        <taxon>Saliceae</taxon>
        <taxon>Populus</taxon>
    </lineage>
</organism>